<comment type="caution">
    <text evidence="2">The sequence shown here is derived from an EMBL/GenBank/DDBJ whole genome shotgun (WGS) entry which is preliminary data.</text>
</comment>
<organism evidence="2 3">
    <name type="scientific">Candidatus Campbellbacteria bacterium RIFCSPLOWO2_01_FULL_34_15</name>
    <dbReference type="NCBI Taxonomy" id="1797579"/>
    <lineage>
        <taxon>Bacteria</taxon>
        <taxon>Candidatus Campbelliibacteriota</taxon>
    </lineage>
</organism>
<evidence type="ECO:0008006" key="4">
    <source>
        <dbReference type="Google" id="ProtNLM"/>
    </source>
</evidence>
<evidence type="ECO:0000256" key="1">
    <source>
        <dbReference type="SAM" id="SignalP"/>
    </source>
</evidence>
<accession>A0A1F5EQ80</accession>
<proteinExistence type="predicted"/>
<sequence>MKKRIILLVLLGLFSVSTAMASTLVVEQITQPLSGLAPEGAARIPFSKVRFRAQDGKVAIYGVYVEKTGMAGQVFSGIALLRNGVQMGTTVTNFGADNRVMLMVDSPFEITDGSSYDLTVVGNMRDDLSANHGETIGIAIVGIHTTATIEGFVLIDGTHRTVSSNYFIGTVNVTAGSDNPSAGSTAYPGETKIFSSVSLIASSVEDEVLKSVMVKASGNATKSDYNGVMLLVGGTNYPMTVLPDGRYYAGGINKTITNTAKTKVSISANVIGGVGKTIAFDIVESTDVELVGTITGFGTTPIGSGSMFDSFPWFKGTTTSIIQAPTPPPPLPPPTAKQRKAAAMTAIRSLLQDK</sequence>
<dbReference type="EMBL" id="MFAB01000003">
    <property type="protein sequence ID" value="OGD69344.1"/>
    <property type="molecule type" value="Genomic_DNA"/>
</dbReference>
<protein>
    <recommendedName>
        <fullName evidence="4">DUF5666 domain-containing protein</fullName>
    </recommendedName>
</protein>
<dbReference type="STRING" id="1797579.A2996_03280"/>
<name>A0A1F5EQ80_9BACT</name>
<feature type="chain" id="PRO_5009518360" description="DUF5666 domain-containing protein" evidence="1">
    <location>
        <begin position="22"/>
        <end position="354"/>
    </location>
</feature>
<keyword evidence="1" id="KW-0732">Signal</keyword>
<reference evidence="2 3" key="1">
    <citation type="journal article" date="2016" name="Nat. Commun.">
        <title>Thousands of microbial genomes shed light on interconnected biogeochemical processes in an aquifer system.</title>
        <authorList>
            <person name="Anantharaman K."/>
            <person name="Brown C.T."/>
            <person name="Hug L.A."/>
            <person name="Sharon I."/>
            <person name="Castelle C.J."/>
            <person name="Probst A.J."/>
            <person name="Thomas B.C."/>
            <person name="Singh A."/>
            <person name="Wilkins M.J."/>
            <person name="Karaoz U."/>
            <person name="Brodie E.L."/>
            <person name="Williams K.H."/>
            <person name="Hubbard S.S."/>
            <person name="Banfield J.F."/>
        </authorList>
    </citation>
    <scope>NUCLEOTIDE SEQUENCE [LARGE SCALE GENOMIC DNA]</scope>
</reference>
<evidence type="ECO:0000313" key="2">
    <source>
        <dbReference type="EMBL" id="OGD69344.1"/>
    </source>
</evidence>
<evidence type="ECO:0000313" key="3">
    <source>
        <dbReference type="Proteomes" id="UP000176865"/>
    </source>
</evidence>
<dbReference type="AlphaFoldDB" id="A0A1F5EQ80"/>
<dbReference type="Proteomes" id="UP000176865">
    <property type="component" value="Unassembled WGS sequence"/>
</dbReference>
<feature type="signal peptide" evidence="1">
    <location>
        <begin position="1"/>
        <end position="21"/>
    </location>
</feature>
<gene>
    <name evidence="2" type="ORF">A2996_03280</name>
</gene>